<dbReference type="Pfam" id="PF13274">
    <property type="entry name" value="SocA_Panacea"/>
    <property type="match status" value="1"/>
</dbReference>
<comment type="caution">
    <text evidence="2">The sequence shown here is derived from an EMBL/GenBank/DDBJ whole genome shotgun (WGS) entry which is preliminary data.</text>
</comment>
<evidence type="ECO:0000259" key="1">
    <source>
        <dbReference type="Pfam" id="PF13274"/>
    </source>
</evidence>
<sequence length="163" mass="19044">MSLHRKKYQNAVLYLCQKLNGEVRGKKKLAKLLYFADFDLYEKSQKSITGDVYYALPMGPVPSALEEITTEMIKNKILSVEHIEEREGYNPTEVYKYLTDPDFFVFNNEEINMLDRIVIKYGHLNGKQLEELSHAEAPYIGTELRKEIPYELAFYRGTDFSEI</sequence>
<feature type="domain" description="Antitoxin SocA-like Panacea" evidence="1">
    <location>
        <begin position="29"/>
        <end position="137"/>
    </location>
</feature>
<reference evidence="2 3" key="1">
    <citation type="submission" date="2017-09" db="EMBL/GenBank/DDBJ databases">
        <title>Depth-based differentiation of microbial function through sediment-hosted aquifers and enrichment of novel symbionts in the deep terrestrial subsurface.</title>
        <authorList>
            <person name="Probst A.J."/>
            <person name="Ladd B."/>
            <person name="Jarett J.K."/>
            <person name="Geller-Mcgrath D.E."/>
            <person name="Sieber C.M."/>
            <person name="Emerson J.B."/>
            <person name="Anantharaman K."/>
            <person name="Thomas B.C."/>
            <person name="Malmstrom R."/>
            <person name="Stieglmeier M."/>
            <person name="Klingl A."/>
            <person name="Woyke T."/>
            <person name="Ryan C.M."/>
            <person name="Banfield J.F."/>
        </authorList>
    </citation>
    <scope>NUCLEOTIDE SEQUENCE [LARGE SCALE GENOMIC DNA]</scope>
    <source>
        <strain evidence="2">CG11_big_fil_rev_8_21_14_0_20_35_14</strain>
    </source>
</reference>
<proteinExistence type="predicted"/>
<protein>
    <recommendedName>
        <fullName evidence="1">Antitoxin SocA-like Panacea domain-containing protein</fullName>
    </recommendedName>
</protein>
<organism evidence="2 3">
    <name type="scientific">Candidatus Liptonbacteria bacterium CG11_big_fil_rev_8_21_14_0_20_35_14</name>
    <dbReference type="NCBI Taxonomy" id="1974634"/>
    <lineage>
        <taxon>Bacteria</taxon>
        <taxon>Candidatus Liptoniibacteriota</taxon>
    </lineage>
</organism>
<dbReference type="Proteomes" id="UP000229893">
    <property type="component" value="Unassembled WGS sequence"/>
</dbReference>
<gene>
    <name evidence="2" type="ORF">COV57_01815</name>
</gene>
<evidence type="ECO:0000313" key="3">
    <source>
        <dbReference type="Proteomes" id="UP000229893"/>
    </source>
</evidence>
<dbReference type="InterPro" id="IPR025272">
    <property type="entry name" value="SocA_Panacea"/>
</dbReference>
<name>A0A2H0N7T7_9BACT</name>
<evidence type="ECO:0000313" key="2">
    <source>
        <dbReference type="EMBL" id="PIR04927.1"/>
    </source>
</evidence>
<accession>A0A2H0N7T7</accession>
<dbReference type="AlphaFoldDB" id="A0A2H0N7T7"/>
<dbReference type="EMBL" id="PCWO01000028">
    <property type="protein sequence ID" value="PIR04927.1"/>
    <property type="molecule type" value="Genomic_DNA"/>
</dbReference>